<dbReference type="InterPro" id="IPR029062">
    <property type="entry name" value="Class_I_gatase-like"/>
</dbReference>
<gene>
    <name evidence="2" type="ORF">HW115_15155</name>
</gene>
<accession>A0A851GID6</accession>
<feature type="domain" description="ThuA-like" evidence="1">
    <location>
        <begin position="48"/>
        <end position="290"/>
    </location>
</feature>
<evidence type="ECO:0000259" key="1">
    <source>
        <dbReference type="Pfam" id="PF06283"/>
    </source>
</evidence>
<dbReference type="SUPFAM" id="SSF52317">
    <property type="entry name" value="Class I glutamine amidotransferase-like"/>
    <property type="match status" value="1"/>
</dbReference>
<reference evidence="2 3" key="1">
    <citation type="submission" date="2020-07" db="EMBL/GenBank/DDBJ databases">
        <title>Roseicoccus Jingziensis gen. nov., sp. nov., isolated from coastal seawater.</title>
        <authorList>
            <person name="Feng X."/>
        </authorList>
    </citation>
    <scope>NUCLEOTIDE SEQUENCE [LARGE SCALE GENOMIC DNA]</scope>
    <source>
        <strain evidence="2 3">N1E253</strain>
    </source>
</reference>
<keyword evidence="3" id="KW-1185">Reference proteome</keyword>
<dbReference type="PANTHER" id="PTHR40469:SF2">
    <property type="entry name" value="GALACTOSE-BINDING DOMAIN-LIKE SUPERFAMILY PROTEIN"/>
    <property type="match status" value="1"/>
</dbReference>
<proteinExistence type="predicted"/>
<protein>
    <submittedName>
        <fullName evidence="2">ThuA domain-containing protein</fullName>
    </submittedName>
</protein>
<organism evidence="2 3">
    <name type="scientific">Oceaniferula marina</name>
    <dbReference type="NCBI Taxonomy" id="2748318"/>
    <lineage>
        <taxon>Bacteria</taxon>
        <taxon>Pseudomonadati</taxon>
        <taxon>Verrucomicrobiota</taxon>
        <taxon>Verrucomicrobiia</taxon>
        <taxon>Verrucomicrobiales</taxon>
        <taxon>Verrucomicrobiaceae</taxon>
        <taxon>Oceaniferula</taxon>
    </lineage>
</organism>
<comment type="caution">
    <text evidence="2">The sequence shown here is derived from an EMBL/GenBank/DDBJ whole genome shotgun (WGS) entry which is preliminary data.</text>
</comment>
<dbReference type="Pfam" id="PF06283">
    <property type="entry name" value="ThuA"/>
    <property type="match status" value="1"/>
</dbReference>
<dbReference type="PANTHER" id="PTHR40469">
    <property type="entry name" value="SECRETED GLYCOSYL HYDROLASE"/>
    <property type="match status" value="1"/>
</dbReference>
<dbReference type="InterPro" id="IPR029010">
    <property type="entry name" value="ThuA-like"/>
</dbReference>
<evidence type="ECO:0000313" key="3">
    <source>
        <dbReference type="Proteomes" id="UP000557872"/>
    </source>
</evidence>
<dbReference type="AlphaFoldDB" id="A0A851GID6"/>
<dbReference type="EMBL" id="JACBAZ010000007">
    <property type="protein sequence ID" value="NWK56959.1"/>
    <property type="molecule type" value="Genomic_DNA"/>
</dbReference>
<evidence type="ECO:0000313" key="2">
    <source>
        <dbReference type="EMBL" id="NWK56959.1"/>
    </source>
</evidence>
<dbReference type="Proteomes" id="UP000557872">
    <property type="component" value="Unassembled WGS sequence"/>
</dbReference>
<name>A0A851GID6_9BACT</name>
<dbReference type="Gene3D" id="3.40.50.880">
    <property type="match status" value="1"/>
</dbReference>
<sequence>MNMTISGLLTAAVLTTLGVNEGYAGDRKVEIAKALEGLEVEKAKAPRKMLVFTLTRGFKHASIKTGELMMQLMAEKSGAFDVVVSNDLANFEPENLKHFDAVCFLNTTLEVFSPAKGAWAKMSEDDRKVSKENELRLKKSLMDFIKSGKGFVGIHAATDTFYEWPEYGEMIGGYFNGHPWNAKTQVSVKVEDGQEKHTCCAHLDGKNLEFKEEIYQFKAPYDPKKLHILLRLDPEKMDLSIGKRADKDYAVSWVKHHGKGRVFYCSLGHNHHIYENPKVLQHYLRGMQWAIGDVEAEVKVGQ</sequence>